<evidence type="ECO:0000313" key="3">
    <source>
        <dbReference type="EMBL" id="OIQ94657.1"/>
    </source>
</evidence>
<keyword evidence="2" id="KW-0812">Transmembrane</keyword>
<organism evidence="3">
    <name type="scientific">mine drainage metagenome</name>
    <dbReference type="NCBI Taxonomy" id="410659"/>
    <lineage>
        <taxon>unclassified sequences</taxon>
        <taxon>metagenomes</taxon>
        <taxon>ecological metagenomes</taxon>
    </lineage>
</organism>
<feature type="transmembrane region" description="Helical" evidence="2">
    <location>
        <begin position="6"/>
        <end position="28"/>
    </location>
</feature>
<keyword evidence="2" id="KW-0472">Membrane</keyword>
<sequence length="178" mass="19588">MTATAWVQTLSTGAVGSIVGLLGVYLAFRLTTRREQVAARESRTAESVAQVIVAANELQRRLTSWQFLWVHGALAEFALASQLFVAREIREHREVALWLLDQNTKLAASYNRSQVQRAIPLFLRNRAMASMAHTMGIVVGTLVDWQAGTRPASWFASELQDEQPTPVGTHDTAPDGAS</sequence>
<protein>
    <submittedName>
        <fullName evidence="3">Uncharacterized protein</fullName>
    </submittedName>
</protein>
<evidence type="ECO:0000256" key="1">
    <source>
        <dbReference type="SAM" id="MobiDB-lite"/>
    </source>
</evidence>
<reference evidence="3" key="1">
    <citation type="submission" date="2016-10" db="EMBL/GenBank/DDBJ databases">
        <title>Sequence of Gallionella enrichment culture.</title>
        <authorList>
            <person name="Poehlein A."/>
            <person name="Muehling M."/>
            <person name="Daniel R."/>
        </authorList>
    </citation>
    <scope>NUCLEOTIDE SEQUENCE</scope>
</reference>
<feature type="region of interest" description="Disordered" evidence="1">
    <location>
        <begin position="156"/>
        <end position="178"/>
    </location>
</feature>
<proteinExistence type="predicted"/>
<keyword evidence="2" id="KW-1133">Transmembrane helix</keyword>
<name>A0A1J5RFV4_9ZZZZ</name>
<gene>
    <name evidence="3" type="ORF">GALL_233150</name>
</gene>
<accession>A0A1J5RFV4</accession>
<comment type="caution">
    <text evidence="3">The sequence shown here is derived from an EMBL/GenBank/DDBJ whole genome shotgun (WGS) entry which is preliminary data.</text>
</comment>
<evidence type="ECO:0000256" key="2">
    <source>
        <dbReference type="SAM" id="Phobius"/>
    </source>
</evidence>
<dbReference type="EMBL" id="MLJW01000181">
    <property type="protein sequence ID" value="OIQ94657.1"/>
    <property type="molecule type" value="Genomic_DNA"/>
</dbReference>
<dbReference type="AlphaFoldDB" id="A0A1J5RFV4"/>